<keyword evidence="9" id="KW-1185">Reference proteome</keyword>
<evidence type="ECO:0000313" key="9">
    <source>
        <dbReference type="Proteomes" id="UP000000304"/>
    </source>
</evidence>
<dbReference type="InterPro" id="IPR045700">
    <property type="entry name" value="Rab3GAP1"/>
</dbReference>
<evidence type="ECO:0000259" key="7">
    <source>
        <dbReference type="Pfam" id="PF13890"/>
    </source>
</evidence>
<keyword evidence="5" id="KW-0963">Cytoplasm</keyword>
<accession>B4Q760</accession>
<name>B4Q760_DROSI</name>
<proteinExistence type="inferred from homology"/>
<dbReference type="EMBL" id="CM000361">
    <property type="protein sequence ID" value="EDX03351.1"/>
    <property type="molecule type" value="Genomic_DNA"/>
</dbReference>
<evidence type="ECO:0000256" key="3">
    <source>
        <dbReference type="ARBA" id="ARBA00015817"/>
    </source>
</evidence>
<dbReference type="PANTHER" id="PTHR21422">
    <property type="entry name" value="RAB3 GTPASE-ACTIVATING PROTEIN CATALYTIC SUBUNIT"/>
    <property type="match status" value="1"/>
</dbReference>
<dbReference type="OMA" id="QYKCFER"/>
<keyword evidence="4" id="KW-0343">GTPase activation</keyword>
<protein>
    <recommendedName>
        <fullName evidence="3">Rab3 GTPase-activating protein catalytic subunit</fullName>
    </recommendedName>
</protein>
<comment type="subcellular location">
    <subcellularLocation>
        <location evidence="1">Cytoplasm</location>
    </subcellularLocation>
</comment>
<comment type="similarity">
    <text evidence="2">Belongs to the Rab3-GAP catalytic subunit family.</text>
</comment>
<dbReference type="AlphaFoldDB" id="B4Q760"/>
<evidence type="ECO:0000256" key="2">
    <source>
        <dbReference type="ARBA" id="ARBA00008856"/>
    </source>
</evidence>
<dbReference type="SMR" id="B4Q760"/>
<dbReference type="GO" id="GO:0016236">
    <property type="term" value="P:macroautophagy"/>
    <property type="evidence" value="ECO:0007669"/>
    <property type="project" value="EnsemblMetazoa"/>
</dbReference>
<feature type="compositionally biased region" description="Acidic residues" evidence="6">
    <location>
        <begin position="30"/>
        <end position="47"/>
    </location>
</feature>
<dbReference type="OrthoDB" id="17346at2759"/>
<feature type="domain" description="Rab3GAP catalytic subunit conserved" evidence="7">
    <location>
        <begin position="63"/>
        <end position="211"/>
    </location>
</feature>
<dbReference type="InterPro" id="IPR026147">
    <property type="entry name" value="Rab3GAP1_conserved"/>
</dbReference>
<evidence type="ECO:0000313" key="8">
    <source>
        <dbReference type="EMBL" id="EDX03351.1"/>
    </source>
</evidence>
<evidence type="ECO:0000256" key="5">
    <source>
        <dbReference type="ARBA" id="ARBA00022490"/>
    </source>
</evidence>
<sequence length="343" mass="39323">MLNVCVERRVQREANSKRKSEGMVGKASSEEEEDEDDDEGEFFDCDDLTAGAGSPTKAVLSLKPEGRLRRLNNERLLDEPDEYLYIPDTQEPVPKTEDQLQDDAEVMLKLGPGSGLTTQMMCTSLLSDMEAFKAANPRGIMEDFIRWYSPKDWEEVTDELGQVKHQLSIRMTTEGNTWQKVWEQAQAVPVSRQKRLFDDTNEALKVLHYLETRKMHEIYNLTIIPLLHSAILKLADILSNAKLEDLFSPQIEKLLSDLCRLSRSQSDELPSVKPLLDDLAELERRFYQFKCFEQLSGYPKRSSLQQVKLQFEEILRNDNCCTIVNRRLTAAGDGTLYDILIPN</sequence>
<organism evidence="8 9">
    <name type="scientific">Drosophila simulans</name>
    <name type="common">Fruit fly</name>
    <dbReference type="NCBI Taxonomy" id="7240"/>
    <lineage>
        <taxon>Eukaryota</taxon>
        <taxon>Metazoa</taxon>
        <taxon>Ecdysozoa</taxon>
        <taxon>Arthropoda</taxon>
        <taxon>Hexapoda</taxon>
        <taxon>Insecta</taxon>
        <taxon>Pterygota</taxon>
        <taxon>Neoptera</taxon>
        <taxon>Endopterygota</taxon>
        <taxon>Diptera</taxon>
        <taxon>Brachycera</taxon>
        <taxon>Muscomorpha</taxon>
        <taxon>Ephydroidea</taxon>
        <taxon>Drosophilidae</taxon>
        <taxon>Drosophila</taxon>
        <taxon>Sophophora</taxon>
    </lineage>
</organism>
<dbReference type="PANTHER" id="PTHR21422:SF9">
    <property type="entry name" value="RAB3 GTPASE-ACTIVATING PROTEIN CATALYTIC SUBUNIT"/>
    <property type="match status" value="1"/>
</dbReference>
<dbReference type="Pfam" id="PF13890">
    <property type="entry name" value="Rab3-GTPase_cat"/>
    <property type="match status" value="1"/>
</dbReference>
<reference evidence="8 9" key="1">
    <citation type="journal article" date="2007" name="Nature">
        <title>Evolution of genes and genomes on the Drosophila phylogeny.</title>
        <authorList>
            <consortium name="Drosophila 12 Genomes Consortium"/>
            <person name="Clark A.G."/>
            <person name="Eisen M.B."/>
            <person name="Smith D.R."/>
            <person name="Bergman C.M."/>
            <person name="Oliver B."/>
            <person name="Markow T.A."/>
            <person name="Kaufman T.C."/>
            <person name="Kellis M."/>
            <person name="Gelbart W."/>
            <person name="Iyer V.N."/>
            <person name="Pollard D.A."/>
            <person name="Sackton T.B."/>
            <person name="Larracuente A.M."/>
            <person name="Singh N.D."/>
            <person name="Abad J.P."/>
            <person name="Abt D.N."/>
            <person name="Adryan B."/>
            <person name="Aguade M."/>
            <person name="Akashi H."/>
            <person name="Anderson W.W."/>
            <person name="Aquadro C.F."/>
            <person name="Ardell D.H."/>
            <person name="Arguello R."/>
            <person name="Artieri C.G."/>
            <person name="Barbash D.A."/>
            <person name="Barker D."/>
            <person name="Barsanti P."/>
            <person name="Batterham P."/>
            <person name="Batzoglou S."/>
            <person name="Begun D."/>
            <person name="Bhutkar A."/>
            <person name="Blanco E."/>
            <person name="Bosak S.A."/>
            <person name="Bradley R.K."/>
            <person name="Brand A.D."/>
            <person name="Brent M.R."/>
            <person name="Brooks A.N."/>
            <person name="Brown R.H."/>
            <person name="Butlin R.K."/>
            <person name="Caggese C."/>
            <person name="Calvi B.R."/>
            <person name="Bernardo de Carvalho A."/>
            <person name="Caspi A."/>
            <person name="Castrezana S."/>
            <person name="Celniker S.E."/>
            <person name="Chang J.L."/>
            <person name="Chapple C."/>
            <person name="Chatterji S."/>
            <person name="Chinwalla A."/>
            <person name="Civetta A."/>
            <person name="Clifton S.W."/>
            <person name="Comeron J.M."/>
            <person name="Costello J.C."/>
            <person name="Coyne J.A."/>
            <person name="Daub J."/>
            <person name="David R.G."/>
            <person name="Delcher A.L."/>
            <person name="Delehaunty K."/>
            <person name="Do C.B."/>
            <person name="Ebling H."/>
            <person name="Edwards K."/>
            <person name="Eickbush T."/>
            <person name="Evans J.D."/>
            <person name="Filipski A."/>
            <person name="Findeiss S."/>
            <person name="Freyhult E."/>
            <person name="Fulton L."/>
            <person name="Fulton R."/>
            <person name="Garcia A.C."/>
            <person name="Gardiner A."/>
            <person name="Garfield D.A."/>
            <person name="Garvin B.E."/>
            <person name="Gibson G."/>
            <person name="Gilbert D."/>
            <person name="Gnerre S."/>
            <person name="Godfrey J."/>
            <person name="Good R."/>
            <person name="Gotea V."/>
            <person name="Gravely B."/>
            <person name="Greenberg A.J."/>
            <person name="Griffiths-Jones S."/>
            <person name="Gross S."/>
            <person name="Guigo R."/>
            <person name="Gustafson E.A."/>
            <person name="Haerty W."/>
            <person name="Hahn M.W."/>
            <person name="Halligan D.L."/>
            <person name="Halpern A.L."/>
            <person name="Halter G.M."/>
            <person name="Han M.V."/>
            <person name="Heger A."/>
            <person name="Hillier L."/>
            <person name="Hinrichs A.S."/>
            <person name="Holmes I."/>
            <person name="Hoskins R.A."/>
            <person name="Hubisz M.J."/>
            <person name="Hultmark D."/>
            <person name="Huntley M.A."/>
            <person name="Jaffe D.B."/>
            <person name="Jagadeeshan S."/>
            <person name="Jeck W.R."/>
            <person name="Johnson J."/>
            <person name="Jones C.D."/>
            <person name="Jordan W.C."/>
            <person name="Karpen G.H."/>
            <person name="Kataoka E."/>
            <person name="Keightley P.D."/>
            <person name="Kheradpour P."/>
            <person name="Kirkness E.F."/>
            <person name="Koerich L.B."/>
            <person name="Kristiansen K."/>
            <person name="Kudrna D."/>
            <person name="Kulathinal R.J."/>
            <person name="Kumar S."/>
            <person name="Kwok R."/>
            <person name="Lander E."/>
            <person name="Langley C.H."/>
            <person name="Lapoint R."/>
            <person name="Lazzaro B.P."/>
            <person name="Lee S.J."/>
            <person name="Levesque L."/>
            <person name="Li R."/>
            <person name="Lin C.F."/>
            <person name="Lin M.F."/>
            <person name="Lindblad-Toh K."/>
            <person name="Llopart A."/>
            <person name="Long M."/>
            <person name="Low L."/>
            <person name="Lozovsky E."/>
            <person name="Lu J."/>
            <person name="Luo M."/>
            <person name="Machado C.A."/>
            <person name="Makalowski W."/>
            <person name="Marzo M."/>
            <person name="Matsuda M."/>
            <person name="Matzkin L."/>
            <person name="McAllister B."/>
            <person name="McBride C.S."/>
            <person name="McKernan B."/>
            <person name="McKernan K."/>
            <person name="Mendez-Lago M."/>
            <person name="Minx P."/>
            <person name="Mollenhauer M.U."/>
            <person name="Montooth K."/>
            <person name="Mount S.M."/>
            <person name="Mu X."/>
            <person name="Myers E."/>
            <person name="Negre B."/>
            <person name="Newfeld S."/>
            <person name="Nielsen R."/>
            <person name="Noor M.A."/>
            <person name="O'Grady P."/>
            <person name="Pachter L."/>
            <person name="Papaceit M."/>
            <person name="Parisi M.J."/>
            <person name="Parisi M."/>
            <person name="Parts L."/>
            <person name="Pedersen J.S."/>
            <person name="Pesole G."/>
            <person name="Phillippy A.M."/>
            <person name="Ponting C.P."/>
            <person name="Pop M."/>
            <person name="Porcelli D."/>
            <person name="Powell J.R."/>
            <person name="Prohaska S."/>
            <person name="Pruitt K."/>
            <person name="Puig M."/>
            <person name="Quesneville H."/>
            <person name="Ram K.R."/>
            <person name="Rand D."/>
            <person name="Rasmussen M.D."/>
            <person name="Reed L.K."/>
            <person name="Reenan R."/>
            <person name="Reily A."/>
            <person name="Remington K.A."/>
            <person name="Rieger T.T."/>
            <person name="Ritchie M.G."/>
            <person name="Robin C."/>
            <person name="Rogers Y.H."/>
            <person name="Rohde C."/>
            <person name="Rozas J."/>
            <person name="Rubenfield M.J."/>
            <person name="Ruiz A."/>
            <person name="Russo S."/>
            <person name="Salzberg S.L."/>
            <person name="Sanchez-Gracia A."/>
            <person name="Saranga D.J."/>
            <person name="Sato H."/>
            <person name="Schaeffer S.W."/>
            <person name="Schatz M.C."/>
            <person name="Schlenke T."/>
            <person name="Schwartz R."/>
            <person name="Segarra C."/>
            <person name="Singh R.S."/>
            <person name="Sirot L."/>
            <person name="Sirota M."/>
            <person name="Sisneros N.B."/>
            <person name="Smith C.D."/>
            <person name="Smith T.F."/>
            <person name="Spieth J."/>
            <person name="Stage D.E."/>
            <person name="Stark A."/>
            <person name="Stephan W."/>
            <person name="Strausberg R.L."/>
            <person name="Strempel S."/>
            <person name="Sturgill D."/>
            <person name="Sutton G."/>
            <person name="Sutton G.G."/>
            <person name="Tao W."/>
            <person name="Teichmann S."/>
            <person name="Tobari Y.N."/>
            <person name="Tomimura Y."/>
            <person name="Tsolas J.M."/>
            <person name="Valente V.L."/>
            <person name="Venter E."/>
            <person name="Venter J.C."/>
            <person name="Vicario S."/>
            <person name="Vieira F.G."/>
            <person name="Vilella A.J."/>
            <person name="Villasante A."/>
            <person name="Walenz B."/>
            <person name="Wang J."/>
            <person name="Wasserman M."/>
            <person name="Watts T."/>
            <person name="Wilson D."/>
            <person name="Wilson R.K."/>
            <person name="Wing R.A."/>
            <person name="Wolfner M.F."/>
            <person name="Wong A."/>
            <person name="Wong G.K."/>
            <person name="Wu C.I."/>
            <person name="Wu G."/>
            <person name="Yamamoto D."/>
            <person name="Yang H.P."/>
            <person name="Yang S.P."/>
            <person name="Yorke J.A."/>
            <person name="Yoshida K."/>
            <person name="Zdobnov E."/>
            <person name="Zhang P."/>
            <person name="Zhang Y."/>
            <person name="Zimin A.V."/>
            <person name="Baldwin J."/>
            <person name="Abdouelleil A."/>
            <person name="Abdulkadir J."/>
            <person name="Abebe A."/>
            <person name="Abera B."/>
            <person name="Abreu J."/>
            <person name="Acer S.C."/>
            <person name="Aftuck L."/>
            <person name="Alexander A."/>
            <person name="An P."/>
            <person name="Anderson E."/>
            <person name="Anderson S."/>
            <person name="Arachi H."/>
            <person name="Azer M."/>
            <person name="Bachantsang P."/>
            <person name="Barry A."/>
            <person name="Bayul T."/>
            <person name="Berlin A."/>
            <person name="Bessette D."/>
            <person name="Bloom T."/>
            <person name="Blye J."/>
            <person name="Boguslavskiy L."/>
            <person name="Bonnet C."/>
            <person name="Boukhgalter B."/>
            <person name="Bourzgui I."/>
            <person name="Brown A."/>
            <person name="Cahill P."/>
            <person name="Channer S."/>
            <person name="Cheshatsang Y."/>
            <person name="Chuda L."/>
            <person name="Citroen M."/>
            <person name="Collymore A."/>
            <person name="Cooke P."/>
            <person name="Costello M."/>
            <person name="D'Aco K."/>
            <person name="Daza R."/>
            <person name="De Haan G."/>
            <person name="DeGray S."/>
            <person name="DeMaso C."/>
            <person name="Dhargay N."/>
            <person name="Dooley K."/>
            <person name="Dooley E."/>
            <person name="Doricent M."/>
            <person name="Dorje P."/>
            <person name="Dorjee K."/>
            <person name="Dupes A."/>
            <person name="Elong R."/>
            <person name="Falk J."/>
            <person name="Farina A."/>
            <person name="Faro S."/>
            <person name="Ferguson D."/>
            <person name="Fisher S."/>
            <person name="Foley C.D."/>
            <person name="Franke A."/>
            <person name="Friedrich D."/>
            <person name="Gadbois L."/>
            <person name="Gearin G."/>
            <person name="Gearin C.R."/>
            <person name="Giannoukos G."/>
            <person name="Goode T."/>
            <person name="Graham J."/>
            <person name="Grandbois E."/>
            <person name="Grewal S."/>
            <person name="Gyaltsen K."/>
            <person name="Hafez N."/>
            <person name="Hagos B."/>
            <person name="Hall J."/>
            <person name="Henson C."/>
            <person name="Hollinger A."/>
            <person name="Honan T."/>
            <person name="Huard M.D."/>
            <person name="Hughes L."/>
            <person name="Hurhula B."/>
            <person name="Husby M.E."/>
            <person name="Kamat A."/>
            <person name="Kanga B."/>
            <person name="Kashin S."/>
            <person name="Khazanovich D."/>
            <person name="Kisner P."/>
            <person name="Lance K."/>
            <person name="Lara M."/>
            <person name="Lee W."/>
            <person name="Lennon N."/>
            <person name="Letendre F."/>
            <person name="LeVine R."/>
            <person name="Lipovsky A."/>
            <person name="Liu X."/>
            <person name="Liu J."/>
            <person name="Liu S."/>
            <person name="Lokyitsang T."/>
            <person name="Lokyitsang Y."/>
            <person name="Lubonja R."/>
            <person name="Lui A."/>
            <person name="MacDonald P."/>
            <person name="Magnisalis V."/>
            <person name="Maru K."/>
            <person name="Matthews C."/>
            <person name="McCusker W."/>
            <person name="McDonough S."/>
            <person name="Mehta T."/>
            <person name="Meldrim J."/>
            <person name="Meneus L."/>
            <person name="Mihai O."/>
            <person name="Mihalev A."/>
            <person name="Mihova T."/>
            <person name="Mittelman R."/>
            <person name="Mlenga V."/>
            <person name="Montmayeur A."/>
            <person name="Mulrain L."/>
            <person name="Navidi A."/>
            <person name="Naylor J."/>
            <person name="Negash T."/>
            <person name="Nguyen T."/>
            <person name="Nguyen N."/>
            <person name="Nicol R."/>
            <person name="Norbu C."/>
            <person name="Norbu N."/>
            <person name="Novod N."/>
            <person name="O'Neill B."/>
            <person name="Osman S."/>
            <person name="Markiewicz E."/>
            <person name="Oyono O.L."/>
            <person name="Patti C."/>
            <person name="Phunkhang P."/>
            <person name="Pierre F."/>
            <person name="Priest M."/>
            <person name="Raghuraman S."/>
            <person name="Rege F."/>
            <person name="Reyes R."/>
            <person name="Rise C."/>
            <person name="Rogov P."/>
            <person name="Ross K."/>
            <person name="Ryan E."/>
            <person name="Settipalli S."/>
            <person name="Shea T."/>
            <person name="Sherpa N."/>
            <person name="Shi L."/>
            <person name="Shih D."/>
            <person name="Sparrow T."/>
            <person name="Spaulding J."/>
            <person name="Stalker J."/>
            <person name="Stange-Thomann N."/>
            <person name="Stavropoulos S."/>
            <person name="Stone C."/>
            <person name="Strader C."/>
            <person name="Tesfaye S."/>
            <person name="Thomson T."/>
            <person name="Thoulutsang Y."/>
            <person name="Thoulutsang D."/>
            <person name="Topham K."/>
            <person name="Topping I."/>
            <person name="Tsamla T."/>
            <person name="Vassiliev H."/>
            <person name="Vo A."/>
            <person name="Wangchuk T."/>
            <person name="Wangdi T."/>
            <person name="Weiand M."/>
            <person name="Wilkinson J."/>
            <person name="Wilson A."/>
            <person name="Yadav S."/>
            <person name="Young G."/>
            <person name="Yu Q."/>
            <person name="Zembek L."/>
            <person name="Zhong D."/>
            <person name="Zimmer A."/>
            <person name="Zwirko Z."/>
            <person name="Jaffe D.B."/>
            <person name="Alvarez P."/>
            <person name="Brockman W."/>
            <person name="Butler J."/>
            <person name="Chin C."/>
            <person name="Gnerre S."/>
            <person name="Grabherr M."/>
            <person name="Kleber M."/>
            <person name="Mauceli E."/>
            <person name="MacCallum I."/>
        </authorList>
    </citation>
    <scope>NUCLEOTIDE SEQUENCE [LARGE SCALE GENOMIC DNA]</scope>
    <source>
        <strain evidence="9">white501</strain>
    </source>
</reference>
<evidence type="ECO:0000256" key="6">
    <source>
        <dbReference type="SAM" id="MobiDB-lite"/>
    </source>
</evidence>
<feature type="region of interest" description="Disordered" evidence="6">
    <location>
        <begin position="12"/>
        <end position="56"/>
    </location>
</feature>
<evidence type="ECO:0000256" key="1">
    <source>
        <dbReference type="ARBA" id="ARBA00004496"/>
    </source>
</evidence>
<dbReference type="HOGENOM" id="CLU_012561_0_0_1"/>
<dbReference type="Bgee" id="FBgn0194297">
    <property type="expression patterns" value="Expressed in embryo and 3 other cell types or tissues"/>
</dbReference>
<dbReference type="Proteomes" id="UP000000304">
    <property type="component" value="Chromosome 2L"/>
</dbReference>
<dbReference type="GO" id="GO:0005096">
    <property type="term" value="F:GTPase activator activity"/>
    <property type="evidence" value="ECO:0007669"/>
    <property type="project" value="UniProtKB-KW"/>
</dbReference>
<dbReference type="STRING" id="7240.B4Q760"/>
<evidence type="ECO:0000256" key="4">
    <source>
        <dbReference type="ARBA" id="ARBA00022468"/>
    </source>
</evidence>
<gene>
    <name evidence="8" type="primary">Dsim\GD22903</name>
    <name evidence="8" type="ORF">Dsim_GD22903</name>
</gene>
<feature type="compositionally biased region" description="Basic and acidic residues" evidence="6">
    <location>
        <begin position="12"/>
        <end position="21"/>
    </location>
</feature>
<dbReference type="PhylomeDB" id="B4Q760"/>
<dbReference type="GO" id="GO:0005737">
    <property type="term" value="C:cytoplasm"/>
    <property type="evidence" value="ECO:0007669"/>
    <property type="project" value="UniProtKB-SubCell"/>
</dbReference>